<keyword evidence="2" id="KW-1185">Reference proteome</keyword>
<reference evidence="1 2" key="2">
    <citation type="submission" date="2019-07" db="EMBL/GenBank/DDBJ databases">
        <title>Seonamhaeicola sp. W255 draft genome.</title>
        <authorList>
            <person name="Zhang X.-Y."/>
            <person name="Zhang R."/>
            <person name="Zhong Y.-L."/>
            <person name="Du Z.-J."/>
        </authorList>
    </citation>
    <scope>NUCLEOTIDE SEQUENCE [LARGE SCALE GENOMIC DNA]</scope>
    <source>
        <strain evidence="1 2">W255</strain>
    </source>
</reference>
<dbReference type="AlphaFoldDB" id="A0A562Y789"/>
<dbReference type="RefSeq" id="WP_133357607.1">
    <property type="nucleotide sequence ID" value="NZ_SMZJ02000021.1"/>
</dbReference>
<reference evidence="1 2" key="1">
    <citation type="submission" date="2019-03" db="EMBL/GenBank/DDBJ databases">
        <authorList>
            <person name="Zhong Y.L."/>
        </authorList>
    </citation>
    <scope>NUCLEOTIDE SEQUENCE [LARGE SCALE GENOMIC DNA]</scope>
    <source>
        <strain evidence="1 2">W255</strain>
    </source>
</reference>
<dbReference type="Proteomes" id="UP000295814">
    <property type="component" value="Unassembled WGS sequence"/>
</dbReference>
<proteinExistence type="predicted"/>
<protein>
    <recommendedName>
        <fullName evidence="3">GIY-YIG nuclease family protein</fullName>
    </recommendedName>
</protein>
<evidence type="ECO:0008006" key="3">
    <source>
        <dbReference type="Google" id="ProtNLM"/>
    </source>
</evidence>
<accession>A0A562Y789</accession>
<sequence>MFEELEEYKSNGHFFFGENDELGKVCNAPKNGIGIYIVYALKNGRIELIYIGSSGKIYQNGTKKVRKGGMYDRLVNGKQFDKPRKTSWKEKLKTEKIEALDIYWYETFDKNHADIPATIEGIIMQRHFEIFGTLPKWNKEF</sequence>
<evidence type="ECO:0000313" key="2">
    <source>
        <dbReference type="Proteomes" id="UP000295814"/>
    </source>
</evidence>
<evidence type="ECO:0000313" key="1">
    <source>
        <dbReference type="EMBL" id="TWO30410.1"/>
    </source>
</evidence>
<name>A0A562Y789_9FLAO</name>
<organism evidence="1 2">
    <name type="scientific">Seonamhaeicola sediminis</name>
    <dbReference type="NCBI Taxonomy" id="2528206"/>
    <lineage>
        <taxon>Bacteria</taxon>
        <taxon>Pseudomonadati</taxon>
        <taxon>Bacteroidota</taxon>
        <taxon>Flavobacteriia</taxon>
        <taxon>Flavobacteriales</taxon>
        <taxon>Flavobacteriaceae</taxon>
    </lineage>
</organism>
<dbReference type="OrthoDB" id="838435at2"/>
<comment type="caution">
    <text evidence="1">The sequence shown here is derived from an EMBL/GenBank/DDBJ whole genome shotgun (WGS) entry which is preliminary data.</text>
</comment>
<dbReference type="EMBL" id="SMZJ02000021">
    <property type="protein sequence ID" value="TWO30410.1"/>
    <property type="molecule type" value="Genomic_DNA"/>
</dbReference>
<gene>
    <name evidence="1" type="ORF">E1J38_014745</name>
</gene>